<proteinExistence type="predicted"/>
<name>A0A1T4MAC8_9BACT</name>
<gene>
    <name evidence="2" type="ORF">SAMN02745108_01200</name>
</gene>
<organism evidence="2 3">
    <name type="scientific">Fibrobacter intestinalis</name>
    <dbReference type="NCBI Taxonomy" id="28122"/>
    <lineage>
        <taxon>Bacteria</taxon>
        <taxon>Pseudomonadati</taxon>
        <taxon>Fibrobacterota</taxon>
        <taxon>Fibrobacteria</taxon>
        <taxon>Fibrobacterales</taxon>
        <taxon>Fibrobacteraceae</taxon>
        <taxon>Fibrobacter</taxon>
    </lineage>
</organism>
<evidence type="ECO:0000313" key="2">
    <source>
        <dbReference type="EMBL" id="SJZ63959.1"/>
    </source>
</evidence>
<sequence length="152" mass="17448">MTCFEIHGHSSRLLFPFGHQARNTPPSSRASPSERAQASPRISSFSATWRTLAWRMAALRARRMDFRGKGTLAGFSTVLNAKLRIGCVFWGDYIRSSTKYSQLKIFSKCEHLFRKVELFFFNTGISFSQGKFLLADCEVLAYAHEPWKLRFL</sequence>
<evidence type="ECO:0000256" key="1">
    <source>
        <dbReference type="SAM" id="MobiDB-lite"/>
    </source>
</evidence>
<dbReference type="Proteomes" id="UP000190449">
    <property type="component" value="Unassembled WGS sequence"/>
</dbReference>
<evidence type="ECO:0000313" key="3">
    <source>
        <dbReference type="Proteomes" id="UP000190449"/>
    </source>
</evidence>
<protein>
    <submittedName>
        <fullName evidence="2">Uncharacterized protein</fullName>
    </submittedName>
</protein>
<feature type="region of interest" description="Disordered" evidence="1">
    <location>
        <begin position="16"/>
        <end position="42"/>
    </location>
</feature>
<accession>A0A1T4MAC8</accession>
<dbReference type="EMBL" id="FUWU01000016">
    <property type="protein sequence ID" value="SJZ63959.1"/>
    <property type="molecule type" value="Genomic_DNA"/>
</dbReference>
<dbReference type="AlphaFoldDB" id="A0A1T4MAC8"/>
<reference evidence="2 3" key="1">
    <citation type="submission" date="2017-02" db="EMBL/GenBank/DDBJ databases">
        <authorList>
            <person name="Peterson S.W."/>
        </authorList>
    </citation>
    <scope>NUCLEOTIDE SEQUENCE [LARGE SCALE GENOMIC DNA]</scope>
    <source>
        <strain evidence="2 3">ATCC 43854</strain>
    </source>
</reference>
<feature type="compositionally biased region" description="Low complexity" evidence="1">
    <location>
        <begin position="25"/>
        <end position="41"/>
    </location>
</feature>